<evidence type="ECO:0000259" key="10">
    <source>
        <dbReference type="PROSITE" id="PS50110"/>
    </source>
</evidence>
<feature type="domain" description="Response regulatory" evidence="10">
    <location>
        <begin position="3"/>
        <end position="120"/>
    </location>
</feature>
<dbReference type="Pfam" id="PF00072">
    <property type="entry name" value="Response_reg"/>
    <property type="match status" value="1"/>
</dbReference>
<dbReference type="InterPro" id="IPR020449">
    <property type="entry name" value="Tscrpt_reg_AraC-type_HTH"/>
</dbReference>
<dbReference type="InterPro" id="IPR009057">
    <property type="entry name" value="Homeodomain-like_sf"/>
</dbReference>
<dbReference type="CDD" id="cd17536">
    <property type="entry name" value="REC_YesN-like"/>
    <property type="match status" value="1"/>
</dbReference>
<organism evidence="11 12">
    <name type="scientific">Paenibacillus chartarius</name>
    <dbReference type="NCBI Taxonomy" id="747481"/>
    <lineage>
        <taxon>Bacteria</taxon>
        <taxon>Bacillati</taxon>
        <taxon>Bacillota</taxon>
        <taxon>Bacilli</taxon>
        <taxon>Bacillales</taxon>
        <taxon>Paenibacillaceae</taxon>
        <taxon>Paenibacillus</taxon>
    </lineage>
</organism>
<dbReference type="SUPFAM" id="SSF46689">
    <property type="entry name" value="Homeodomain-like"/>
    <property type="match status" value="2"/>
</dbReference>
<reference evidence="11 12" key="1">
    <citation type="submission" date="2024-09" db="EMBL/GenBank/DDBJ databases">
        <authorList>
            <person name="Sun Q."/>
            <person name="Mori K."/>
        </authorList>
    </citation>
    <scope>NUCLEOTIDE SEQUENCE [LARGE SCALE GENOMIC DNA]</scope>
    <source>
        <strain evidence="11 12">CCM 7759</strain>
    </source>
</reference>
<dbReference type="Pfam" id="PF12833">
    <property type="entry name" value="HTH_18"/>
    <property type="match status" value="1"/>
</dbReference>
<comment type="subcellular location">
    <subcellularLocation>
        <location evidence="1">Cytoplasm</location>
    </subcellularLocation>
</comment>
<dbReference type="RefSeq" id="WP_377469042.1">
    <property type="nucleotide sequence ID" value="NZ_JBHLWN010000025.1"/>
</dbReference>
<keyword evidence="2" id="KW-0963">Cytoplasm</keyword>
<dbReference type="PANTHER" id="PTHR42713:SF3">
    <property type="entry name" value="TRANSCRIPTIONAL REGULATORY PROTEIN HPTR"/>
    <property type="match status" value="1"/>
</dbReference>
<keyword evidence="3 8" id="KW-0597">Phosphoprotein</keyword>
<feature type="domain" description="HTH araC/xylS-type" evidence="9">
    <location>
        <begin position="429"/>
        <end position="527"/>
    </location>
</feature>
<dbReference type="InterPro" id="IPR018060">
    <property type="entry name" value="HTH_AraC"/>
</dbReference>
<evidence type="ECO:0000256" key="1">
    <source>
        <dbReference type="ARBA" id="ARBA00004496"/>
    </source>
</evidence>
<feature type="modified residue" description="4-aspartylphosphate" evidence="8">
    <location>
        <position position="55"/>
    </location>
</feature>
<evidence type="ECO:0000256" key="3">
    <source>
        <dbReference type="ARBA" id="ARBA00022553"/>
    </source>
</evidence>
<dbReference type="EMBL" id="JBHLWN010000025">
    <property type="protein sequence ID" value="MFC0211992.1"/>
    <property type="molecule type" value="Genomic_DNA"/>
</dbReference>
<keyword evidence="4" id="KW-0902">Two-component regulatory system</keyword>
<evidence type="ECO:0000256" key="2">
    <source>
        <dbReference type="ARBA" id="ARBA00022490"/>
    </source>
</evidence>
<dbReference type="Proteomes" id="UP001589776">
    <property type="component" value="Unassembled WGS sequence"/>
</dbReference>
<keyword evidence="6" id="KW-0238">DNA-binding</keyword>
<dbReference type="InterPro" id="IPR011006">
    <property type="entry name" value="CheY-like_superfamily"/>
</dbReference>
<dbReference type="PROSITE" id="PS50110">
    <property type="entry name" value="RESPONSE_REGULATORY"/>
    <property type="match status" value="1"/>
</dbReference>
<keyword evidence="12" id="KW-1185">Reference proteome</keyword>
<keyword evidence="7" id="KW-0804">Transcription</keyword>
<evidence type="ECO:0000256" key="8">
    <source>
        <dbReference type="PROSITE-ProRule" id="PRU00169"/>
    </source>
</evidence>
<dbReference type="InterPro" id="IPR051552">
    <property type="entry name" value="HptR"/>
</dbReference>
<evidence type="ECO:0000313" key="12">
    <source>
        <dbReference type="Proteomes" id="UP001589776"/>
    </source>
</evidence>
<dbReference type="SMART" id="SM00448">
    <property type="entry name" value="REC"/>
    <property type="match status" value="1"/>
</dbReference>
<dbReference type="SMART" id="SM00342">
    <property type="entry name" value="HTH_ARAC"/>
    <property type="match status" value="1"/>
</dbReference>
<dbReference type="PRINTS" id="PR00032">
    <property type="entry name" value="HTHARAC"/>
</dbReference>
<dbReference type="Gene3D" id="1.10.10.60">
    <property type="entry name" value="Homeodomain-like"/>
    <property type="match status" value="2"/>
</dbReference>
<dbReference type="SUPFAM" id="SSF52172">
    <property type="entry name" value="CheY-like"/>
    <property type="match status" value="1"/>
</dbReference>
<evidence type="ECO:0000256" key="6">
    <source>
        <dbReference type="ARBA" id="ARBA00023125"/>
    </source>
</evidence>
<dbReference type="Gene3D" id="3.40.50.2300">
    <property type="match status" value="1"/>
</dbReference>
<evidence type="ECO:0000313" key="11">
    <source>
        <dbReference type="EMBL" id="MFC0211992.1"/>
    </source>
</evidence>
<evidence type="ECO:0000256" key="7">
    <source>
        <dbReference type="ARBA" id="ARBA00023163"/>
    </source>
</evidence>
<evidence type="ECO:0000256" key="5">
    <source>
        <dbReference type="ARBA" id="ARBA00023015"/>
    </source>
</evidence>
<gene>
    <name evidence="11" type="ORF">ACFFK0_05910</name>
</gene>
<name>A0ABV6DH94_9BACL</name>
<protein>
    <submittedName>
        <fullName evidence="11">Response regulator</fullName>
    </submittedName>
</protein>
<evidence type="ECO:0000259" key="9">
    <source>
        <dbReference type="PROSITE" id="PS01124"/>
    </source>
</evidence>
<evidence type="ECO:0000256" key="4">
    <source>
        <dbReference type="ARBA" id="ARBA00023012"/>
    </source>
</evidence>
<dbReference type="PANTHER" id="PTHR42713">
    <property type="entry name" value="HISTIDINE KINASE-RELATED"/>
    <property type="match status" value="1"/>
</dbReference>
<keyword evidence="5" id="KW-0805">Transcription regulation</keyword>
<comment type="caution">
    <text evidence="11">The sequence shown here is derived from an EMBL/GenBank/DDBJ whole genome shotgun (WGS) entry which is preliminary data.</text>
</comment>
<dbReference type="InterPro" id="IPR001789">
    <property type="entry name" value="Sig_transdc_resp-reg_receiver"/>
</dbReference>
<proteinExistence type="predicted"/>
<dbReference type="PROSITE" id="PS01124">
    <property type="entry name" value="HTH_ARAC_FAMILY_2"/>
    <property type="match status" value="1"/>
</dbReference>
<accession>A0ABV6DH94</accession>
<sequence>MIKLMLVDDEANILRNLQTVLPWKELGVEWLGTARNGRDALELALAETPDIVISDIRMPVMDGIAFLQKLRERGSEAEIILLTGYPDFEYARSAIQLKVKEYVVKPIDYDELQAVVEQTVRTIRERRRQRYRSEQQWGRVKRIAYEKLLHDVLTDMAHVAAGELQIVGQEPVEGRMYALLLADLDDYMQRSLHWSGSERKLWNSAVKNVLQEALLPVGLTYCVPQVREGEWCVLVELRSQRPVAADEIRGWAEALQAAVRDNVRLDLCFCYETKPIGFAQLPAAYRSARQRLMLNERSPAVMQNGEQAEGAGPDPLDRSFWESVESLVSAVKEGDANKARSRLCRYEEEMQRLMKRSGTLAEQLLHFTALHMLRELRDVCAITAEGEEAVWRKLKVSRGGKDVLAVVKELARDAVRAAEAKTNAELWMIKAKDYIERRLADDFGIDDLAEYLQISPSYFSLKFKQAVGSTFLEYVTRLRMERARKLLSRGDKSVAQVGRLVGYEERRYFTKVFHKYFGVSPNEFKESLTKGGNAQRE</sequence>